<dbReference type="Proteomes" id="UP000679848">
    <property type="component" value="Chromosome"/>
</dbReference>
<organism evidence="1 2">
    <name type="scientific">Pusillibacter faecalis</name>
    <dbReference type="NCBI Taxonomy" id="2714358"/>
    <lineage>
        <taxon>Bacteria</taxon>
        <taxon>Bacillati</taxon>
        <taxon>Bacillota</taxon>
        <taxon>Clostridia</taxon>
        <taxon>Eubacteriales</taxon>
        <taxon>Oscillospiraceae</taxon>
        <taxon>Pusillibacter</taxon>
    </lineage>
</organism>
<evidence type="ECO:0000313" key="1">
    <source>
        <dbReference type="EMBL" id="BCK84280.1"/>
    </source>
</evidence>
<dbReference type="RefSeq" id="WP_187030233.1">
    <property type="nucleotide sequence ID" value="NZ_AP023420.1"/>
</dbReference>
<dbReference type="KEGG" id="pfaa:MM59RIKEN_15990"/>
<sequence>MDTINKIIADYTSGKNPVEKTNAALKEAGAGFSFQPGKNALTAEEIAATKVGARPGDVTGYGLMSSGTGTMDKVHVVKGRLQGGAVNTVGSDSVPDECDIVYIGGQVWQVYGDELGGLAPEKDPWWAPLHTFAGAVDWQDELPPYIPEKDMVYNRPKYHGQNVVKGALRYLYAEDGTCKYQPKSMADYDKDHGRT</sequence>
<name>A0A810Q7Y7_9FIRM</name>
<protein>
    <submittedName>
        <fullName evidence="1">Uncharacterized protein</fullName>
    </submittedName>
</protein>
<accession>A0A810Q7Y7</accession>
<proteinExistence type="predicted"/>
<evidence type="ECO:0000313" key="2">
    <source>
        <dbReference type="Proteomes" id="UP000679848"/>
    </source>
</evidence>
<keyword evidence="2" id="KW-1185">Reference proteome</keyword>
<reference evidence="1" key="1">
    <citation type="submission" date="2020-09" db="EMBL/GenBank/DDBJ databases">
        <title>New species isolated from human feces.</title>
        <authorList>
            <person name="Kitahara M."/>
            <person name="Shigeno Y."/>
            <person name="Shime M."/>
            <person name="Matsumoto Y."/>
            <person name="Nakamura S."/>
            <person name="Motooka D."/>
            <person name="Fukuoka S."/>
            <person name="Nishikawa H."/>
            <person name="Benno Y."/>
        </authorList>
    </citation>
    <scope>NUCLEOTIDE SEQUENCE</scope>
    <source>
        <strain evidence="1">MM59</strain>
    </source>
</reference>
<gene>
    <name evidence="1" type="ORF">MM59RIKEN_15990</name>
</gene>
<dbReference type="EMBL" id="AP023420">
    <property type="protein sequence ID" value="BCK84280.1"/>
    <property type="molecule type" value="Genomic_DNA"/>
</dbReference>
<dbReference type="AlphaFoldDB" id="A0A810Q7Y7"/>